<organism evidence="5 6">
    <name type="scientific">Fusarium vanettenii (strain ATCC MYA-4622 / CBS 123669 / FGSC 9596 / NRRL 45880 / 77-13-4)</name>
    <name type="common">Fusarium solani subsp. pisi</name>
    <dbReference type="NCBI Taxonomy" id="660122"/>
    <lineage>
        <taxon>Eukaryota</taxon>
        <taxon>Fungi</taxon>
        <taxon>Dikarya</taxon>
        <taxon>Ascomycota</taxon>
        <taxon>Pezizomycotina</taxon>
        <taxon>Sordariomycetes</taxon>
        <taxon>Hypocreomycetidae</taxon>
        <taxon>Hypocreales</taxon>
        <taxon>Nectriaceae</taxon>
        <taxon>Fusarium</taxon>
        <taxon>Fusarium solani species complex</taxon>
        <taxon>Fusarium vanettenii</taxon>
    </lineage>
</organism>
<dbReference type="KEGG" id="nhe:NECHADRAFT_37245"/>
<comment type="subcellular location">
    <subcellularLocation>
        <location evidence="1">Nucleus</location>
    </subcellularLocation>
</comment>
<dbReference type="SUPFAM" id="SSF57701">
    <property type="entry name" value="Zn2/Cys6 DNA-binding domain"/>
    <property type="match status" value="1"/>
</dbReference>
<dbReference type="InterPro" id="IPR001138">
    <property type="entry name" value="Zn2Cys6_DnaBD"/>
</dbReference>
<name>C7ZF92_FUSV7</name>
<dbReference type="OrthoDB" id="4898680at2759"/>
<evidence type="ECO:0000313" key="5">
    <source>
        <dbReference type="EMBL" id="EEU37277.1"/>
    </source>
</evidence>
<dbReference type="PROSITE" id="PS50048">
    <property type="entry name" value="ZN2_CY6_FUNGAL_2"/>
    <property type="match status" value="1"/>
</dbReference>
<evidence type="ECO:0000313" key="6">
    <source>
        <dbReference type="Proteomes" id="UP000005206"/>
    </source>
</evidence>
<feature type="compositionally biased region" description="Polar residues" evidence="3">
    <location>
        <begin position="116"/>
        <end position="129"/>
    </location>
</feature>
<evidence type="ECO:0000256" key="3">
    <source>
        <dbReference type="SAM" id="MobiDB-lite"/>
    </source>
</evidence>
<feature type="domain" description="Zn(2)-C6 fungal-type" evidence="4">
    <location>
        <begin position="7"/>
        <end position="39"/>
    </location>
</feature>
<dbReference type="AlphaFoldDB" id="C7ZF92"/>
<sequence>MASRQPACDPCRRAKLACDHNRPVCSRCRSQQKQGLCTYRVSPFKRKRASDSSPRQQESRITRRRVSQDVTPTRTSPQAHVATKTYLYPNPGHIGLSSHVTIFNQIFPDQPDESPTAATGHSGSPNSVSPEGPSLDDNPLARKGAGLLKQLLETYSLSSMEKFVSFWIENGVNLPLAEPFVALCAQISNYSCLSTFEGPDWHLKLAQKMLANTTRPLEYDGNTSFSEYVAQFTGENTRWETLGLFLSAVLRALIEIPFFPTLYTTENSQRDLKNKLLALVGCSLDVCLSLDCLNDLQHVIQYESTITYTYTSGDQSFFLYRRLGDVMASVFALGYHENLDAKSDTPQFLIQLRKAAFARIYSADKNGSLFLGRPPRLSKRFSCFQLPDSRLPLDCTTATLEPIGTREWDPDSVMNYRAETRWSALCAFVKEEVMELMFDNSRTDCHQKIDDVPFERDFVASTRLNYLHTTFLIRRLALDRLSEPAAPLIEVSIEMLKLAVEVTVLREELSNSGTRLTWKIAHYGLPAAGIIIMAMLNQSPTPPCLRVSRSRVLQDLAVLVAEVERGTVVKAEDPNYAILSKATQIIQRFLDFINSEPSTEAVPQLPEQVQPDAPWGQQLGQDLESEFSFWQGIADHPSLYSQYLLPPSEALGDPTST</sequence>
<reference evidence="5 6" key="1">
    <citation type="journal article" date="2009" name="PLoS Genet.">
        <title>The genome of Nectria haematococca: contribution of supernumerary chromosomes to gene expansion.</title>
        <authorList>
            <person name="Coleman J.J."/>
            <person name="Rounsley S.D."/>
            <person name="Rodriguez-Carres M."/>
            <person name="Kuo A."/>
            <person name="Wasmann C.C."/>
            <person name="Grimwood J."/>
            <person name="Schmutz J."/>
            <person name="Taga M."/>
            <person name="White G.J."/>
            <person name="Zhou S."/>
            <person name="Schwartz D.C."/>
            <person name="Freitag M."/>
            <person name="Ma L.J."/>
            <person name="Danchin E.G."/>
            <person name="Henrissat B."/>
            <person name="Coutinho P.M."/>
            <person name="Nelson D.R."/>
            <person name="Straney D."/>
            <person name="Napoli C.A."/>
            <person name="Barker B.M."/>
            <person name="Gribskov M."/>
            <person name="Rep M."/>
            <person name="Kroken S."/>
            <person name="Molnar I."/>
            <person name="Rensing C."/>
            <person name="Kennell J.C."/>
            <person name="Zamora J."/>
            <person name="Farman M.L."/>
            <person name="Selker E.U."/>
            <person name="Salamov A."/>
            <person name="Shapiro H."/>
            <person name="Pangilinan J."/>
            <person name="Lindquist E."/>
            <person name="Lamers C."/>
            <person name="Grigoriev I.V."/>
            <person name="Geiser D.M."/>
            <person name="Covert S.F."/>
            <person name="Temporini E."/>
            <person name="Vanetten H.D."/>
        </authorList>
    </citation>
    <scope>NUCLEOTIDE SEQUENCE [LARGE SCALE GENOMIC DNA]</scope>
    <source>
        <strain evidence="6">ATCC MYA-4622 / CBS 123669 / FGSC 9596 / NRRL 45880 / 77-13-4</strain>
    </source>
</reference>
<dbReference type="GO" id="GO:0000981">
    <property type="term" value="F:DNA-binding transcription factor activity, RNA polymerase II-specific"/>
    <property type="evidence" value="ECO:0007669"/>
    <property type="project" value="InterPro"/>
</dbReference>
<dbReference type="EMBL" id="GG698923">
    <property type="protein sequence ID" value="EEU37277.1"/>
    <property type="molecule type" value="Genomic_DNA"/>
</dbReference>
<dbReference type="SMART" id="SM00066">
    <property type="entry name" value="GAL4"/>
    <property type="match status" value="1"/>
</dbReference>
<dbReference type="InterPro" id="IPR050613">
    <property type="entry name" value="Sec_Metabolite_Reg"/>
</dbReference>
<evidence type="ECO:0000256" key="2">
    <source>
        <dbReference type="ARBA" id="ARBA00023242"/>
    </source>
</evidence>
<dbReference type="eggNOG" id="ENOG502SM98">
    <property type="taxonomic scope" value="Eukaryota"/>
</dbReference>
<evidence type="ECO:0000259" key="4">
    <source>
        <dbReference type="PROSITE" id="PS50048"/>
    </source>
</evidence>
<dbReference type="STRING" id="660122.C7ZF92"/>
<keyword evidence="2" id="KW-0539">Nucleus</keyword>
<dbReference type="InParanoid" id="C7ZF92"/>
<dbReference type="PANTHER" id="PTHR31001">
    <property type="entry name" value="UNCHARACTERIZED TRANSCRIPTIONAL REGULATORY PROTEIN"/>
    <property type="match status" value="1"/>
</dbReference>
<feature type="region of interest" description="Disordered" evidence="3">
    <location>
        <begin position="107"/>
        <end position="140"/>
    </location>
</feature>
<dbReference type="OMA" id="PRMSKRF"/>
<dbReference type="RefSeq" id="XP_003042990.1">
    <property type="nucleotide sequence ID" value="XM_003042944.1"/>
</dbReference>
<gene>
    <name evidence="5" type="ORF">NECHADRAFT_37245</name>
</gene>
<dbReference type="VEuPathDB" id="FungiDB:NECHADRAFT_37245"/>
<dbReference type="Proteomes" id="UP000005206">
    <property type="component" value="Chromosome 3"/>
</dbReference>
<dbReference type="HOGENOM" id="CLU_013296_0_0_1"/>
<protein>
    <recommendedName>
        <fullName evidence="4">Zn(2)-C6 fungal-type domain-containing protein</fullName>
    </recommendedName>
</protein>
<dbReference type="PROSITE" id="PS00463">
    <property type="entry name" value="ZN2_CY6_FUNGAL_1"/>
    <property type="match status" value="1"/>
</dbReference>
<proteinExistence type="predicted"/>
<dbReference type="GO" id="GO:0008270">
    <property type="term" value="F:zinc ion binding"/>
    <property type="evidence" value="ECO:0007669"/>
    <property type="project" value="InterPro"/>
</dbReference>
<feature type="compositionally biased region" description="Polar residues" evidence="3">
    <location>
        <begin position="68"/>
        <end position="78"/>
    </location>
</feature>
<dbReference type="PANTHER" id="PTHR31001:SF40">
    <property type="entry name" value="ZN(II)2CYS6 TRANSCRIPTION FACTOR (EUROFUNG)"/>
    <property type="match status" value="1"/>
</dbReference>
<dbReference type="GO" id="GO:0005634">
    <property type="term" value="C:nucleus"/>
    <property type="evidence" value="ECO:0007669"/>
    <property type="project" value="UniProtKB-SubCell"/>
</dbReference>
<dbReference type="InterPro" id="IPR036864">
    <property type="entry name" value="Zn2-C6_fun-type_DNA-bd_sf"/>
</dbReference>
<keyword evidence="6" id="KW-1185">Reference proteome</keyword>
<dbReference type="Gene3D" id="4.10.240.10">
    <property type="entry name" value="Zn(2)-C6 fungal-type DNA-binding domain"/>
    <property type="match status" value="1"/>
</dbReference>
<dbReference type="CDD" id="cd12148">
    <property type="entry name" value="fungal_TF_MHR"/>
    <property type="match status" value="1"/>
</dbReference>
<dbReference type="Pfam" id="PF00172">
    <property type="entry name" value="Zn_clus"/>
    <property type="match status" value="1"/>
</dbReference>
<evidence type="ECO:0000256" key="1">
    <source>
        <dbReference type="ARBA" id="ARBA00004123"/>
    </source>
</evidence>
<feature type="region of interest" description="Disordered" evidence="3">
    <location>
        <begin position="45"/>
        <end position="82"/>
    </location>
</feature>
<dbReference type="GeneID" id="9665104"/>
<dbReference type="CDD" id="cd00067">
    <property type="entry name" value="GAL4"/>
    <property type="match status" value="1"/>
</dbReference>
<accession>C7ZF92</accession>